<feature type="compositionally biased region" description="Basic and acidic residues" evidence="5">
    <location>
        <begin position="16"/>
        <end position="32"/>
    </location>
</feature>
<dbReference type="HAMAP" id="MF_04021">
    <property type="entry name" value="HSV_SCP_betahv"/>
    <property type="match status" value="1"/>
</dbReference>
<reference evidence="6" key="4">
    <citation type="journal article" date="2016" name="ILAR J">
        <title>Review of Elephant Endotheliotropic Herpesviruses and Acute Hemorrhagic Disease.</title>
        <authorList>
            <person name="Long S.Y."/>
            <person name="Latimer E.M."/>
            <person name="Hayward G.S."/>
        </authorList>
    </citation>
    <scope>NUCLEOTIDE SEQUENCE</scope>
    <source>
        <strain evidence="6">Nyah NAP97</strain>
    </source>
</reference>
<comment type="subunit">
    <text evidence="4">Interacts with the major capsid protein/MCP.</text>
</comment>
<keyword evidence="2 4" id="KW-1048">Host nucleus</keyword>
<evidence type="ECO:0000256" key="4">
    <source>
        <dbReference type="HAMAP-Rule" id="MF_04021"/>
    </source>
</evidence>
<evidence type="ECO:0000256" key="5">
    <source>
        <dbReference type="SAM" id="MobiDB-lite"/>
    </source>
</evidence>
<feature type="region of interest" description="Disordered" evidence="5">
    <location>
        <begin position="1"/>
        <end position="32"/>
    </location>
</feature>
<reference evidence="6" key="7">
    <citation type="submission" date="2019-08" db="EMBL/GenBank/DDBJ databases">
        <title>Complete Genome Assembly and Annotation of EEHV3A the First Example of a GC-Branch African Elephant Endotheliotrophic Herpesvirus Associated with Lethal Hemorrhagic Disease.</title>
        <authorList>
            <person name="Tan J."/>
            <person name="Ling P.D."/>
            <person name="Worley K."/>
            <person name="Proudfoot J."/>
            <person name="Bowman M."/>
            <person name="Qin X."/>
            <person name="Latimer E.M."/>
            <person name="Holder K."/>
            <person name="Fayette M."/>
            <person name="Nodolf S."/>
            <person name="Heaggans S.Y."/>
            <person name="Zong J.-C."/>
            <person name="Pearson V.R."/>
            <person name="Hayward G.S."/>
        </authorList>
    </citation>
    <scope>NUCLEOTIDE SEQUENCE</scope>
    <source>
        <strain evidence="6">Nyah NAP97</strain>
    </source>
</reference>
<comment type="function">
    <text evidence="4">Participates in the assembly of the infectious particles by decorating the outer surface of the capsid shell and thus forming a layer between the capsid and the tegument. Complexes composed of the major capsid protein and small capsomere-interacting protein/SCP assemble together in the host cytoplasm and are translocated to the nucleus, where they accumulate and participate in capsid assembly.</text>
</comment>
<dbReference type="KEGG" id="vg:80541546"/>
<feature type="compositionally biased region" description="Low complexity" evidence="5">
    <location>
        <begin position="1"/>
        <end position="15"/>
    </location>
</feature>
<evidence type="ECO:0000313" key="7">
    <source>
        <dbReference type="Proteomes" id="UP001162024"/>
    </source>
</evidence>
<comment type="subcellular location">
    <subcellularLocation>
        <location evidence="4">Virion</location>
    </subcellularLocation>
    <subcellularLocation>
        <location evidence="4">Host nucleus</location>
    </subcellularLocation>
</comment>
<dbReference type="GO" id="GO:0019028">
    <property type="term" value="C:viral capsid"/>
    <property type="evidence" value="ECO:0007669"/>
    <property type="project" value="UniProtKB-UniRule"/>
</dbReference>
<evidence type="ECO:0000256" key="1">
    <source>
        <dbReference type="ARBA" id="ARBA00022561"/>
    </source>
</evidence>
<keyword evidence="7" id="KW-1185">Reference proteome</keyword>
<keyword evidence="1 4" id="KW-0167">Capsid protein</keyword>
<reference evidence="6" key="2">
    <citation type="journal article" date="2013" name="Genome Announc.">
        <title>Complete Genome Sequence of Elephant Endotheliotropic Herpesvirus 1A.</title>
        <authorList>
            <person name="Ling P.D."/>
            <person name="Reid J.G."/>
            <person name="Qin X."/>
            <person name="Muzny D.M."/>
            <person name="Gibbs R."/>
            <person name="Petrosino J."/>
            <person name="Peng R."/>
            <person name="Zong J.C."/>
            <person name="Heaggans S.Y."/>
            <person name="Hayward G.S."/>
        </authorList>
    </citation>
    <scope>NUCLEOTIDE SEQUENCE</scope>
    <source>
        <strain evidence="6">Nyah NAP97</strain>
    </source>
</reference>
<dbReference type="RefSeq" id="YP_010802763.1">
    <property type="nucleotide sequence ID" value="NC_077039.1"/>
</dbReference>
<gene>
    <name evidence="6" type="primary">U32</name>
    <name evidence="4" type="synonym">SCP</name>
</gene>
<proteinExistence type="inferred from homology"/>
<dbReference type="InterPro" id="IPR031385">
    <property type="entry name" value="HV_small_capsid"/>
</dbReference>
<name>A0A866VSR2_9BETA</name>
<dbReference type="GeneID" id="80541546"/>
<reference evidence="6" key="1">
    <citation type="journal article" date="2009" name="Vet. Pathol.">
        <title>Clinico-pathologic features of fatal disease attributed to new variants of endotheliotropic herpesviruses in two Asian elephants (Elephas maximus).</title>
        <authorList>
            <person name="Garner M.M."/>
            <person name="Helmick K."/>
            <person name="Ochsenreiter J."/>
            <person name="Richman L.K."/>
            <person name="Latimer E."/>
            <person name="Wise A.G."/>
            <person name="Maes R.K."/>
            <person name="Kiupel M."/>
            <person name="Nordhausen R.W."/>
            <person name="Zong J.C."/>
            <person name="Hayward G.S."/>
        </authorList>
    </citation>
    <scope>NUCLEOTIDE SEQUENCE</scope>
    <source>
        <strain evidence="6">Nyah NAP97</strain>
    </source>
</reference>
<reference evidence="6" key="3">
    <citation type="journal article" date="2014" name="J. Virol.">
        <title>Comparative genome analysis of four elephant endotheliotropic herpesviruses, EEHV3, EEHV4, EEHV5, and EEHV6, from cases of hemorrhagic disease or viremia.</title>
        <authorList>
            <person name="Zong JC"/>
            <person name="Latimer EM"/>
            <person name="Long SY"/>
            <person name="Richman LK"/>
            <person name="Heaggans SY"/>
            <person name="Hayward GS."/>
        </authorList>
    </citation>
    <scope>NUCLEOTIDE SEQUENCE</scope>
    <source>
        <strain evidence="6">Nyah NAP97</strain>
    </source>
</reference>
<evidence type="ECO:0000313" key="6">
    <source>
        <dbReference type="EMBL" id="QOE74429.1"/>
    </source>
</evidence>
<keyword evidence="3 4" id="KW-0946">Virion</keyword>
<sequence>MSSAAAPAQTAQTQRSARDDGRRGEEEKKQQFMKHFKIENARGHPSVTLFVEKYYTRRPPYSTSEELALKIELLRLLSEYRQQSRRQ</sequence>
<reference evidence="6" key="5">
    <citation type="journal article" date="2016" name="MSphere">
        <title>Complete Genome Sequence of Elephant Endotheliotropic Herpesvirus 4, the First Example of a GC-Rich Branch Proboscivirus.</title>
        <authorList>
            <person name="Ling P.D."/>
            <person name="Long S.Y."/>
            <person name="Fuery A."/>
            <person name="Peng R.S."/>
            <person name="Heaggans S.Y."/>
            <person name="Qin X."/>
            <person name="Worley K.C."/>
            <person name="Dugan S."/>
            <person name="Hayward G.S."/>
        </authorList>
    </citation>
    <scope>NUCLEOTIDE SEQUENCE</scope>
    <source>
        <strain evidence="6">Nyah NAP97</strain>
    </source>
</reference>
<organism evidence="6 7">
    <name type="scientific">Elephant endotheliotropic herpesvirus 3A</name>
    <dbReference type="NCBI Taxonomy" id="1329409"/>
    <lineage>
        <taxon>Viruses</taxon>
        <taxon>Duplodnaviria</taxon>
        <taxon>Heunggongvirae</taxon>
        <taxon>Peploviricota</taxon>
        <taxon>Herviviricetes</taxon>
        <taxon>Herpesvirales</taxon>
        <taxon>Orthoherpesviridae</taxon>
        <taxon>Betaherpesvirinae</taxon>
        <taxon>Proboscivirus</taxon>
        <taxon>Elephant endotheliotropic herpesvirus 3</taxon>
    </lineage>
</organism>
<dbReference type="EMBL" id="MN373268">
    <property type="protein sequence ID" value="QOE74429.1"/>
    <property type="molecule type" value="Genomic_DNA"/>
</dbReference>
<evidence type="ECO:0000256" key="2">
    <source>
        <dbReference type="ARBA" id="ARBA00022562"/>
    </source>
</evidence>
<evidence type="ECO:0000256" key="3">
    <source>
        <dbReference type="ARBA" id="ARBA00022844"/>
    </source>
</evidence>
<dbReference type="GO" id="GO:0016032">
    <property type="term" value="P:viral process"/>
    <property type="evidence" value="ECO:0007669"/>
    <property type="project" value="UniProtKB-UniRule"/>
</dbReference>
<dbReference type="Proteomes" id="UP001162024">
    <property type="component" value="Segment"/>
</dbReference>
<dbReference type="GO" id="GO:0042025">
    <property type="term" value="C:host cell nucleus"/>
    <property type="evidence" value="ECO:0007669"/>
    <property type="project" value="UniProtKB-SubCell"/>
</dbReference>
<reference evidence="6" key="6">
    <citation type="journal article" date="2016" name="MSphere">
        <title>Comparison of the Gene Coding Contents and Other Unusual Features of the GC-Rich and AT-Rich Branch Probosciviruses.</title>
        <authorList>
            <person name="Ling P.D."/>
            <person name="Long S.Y."/>
            <person name="Zong J.C."/>
            <person name="Heaggans S.Y."/>
            <person name="Qin X."/>
            <person name="Hayward G.S."/>
        </authorList>
    </citation>
    <scope>NUCLEOTIDE SEQUENCE</scope>
    <source>
        <strain evidence="6">Nyah NAP97</strain>
    </source>
</reference>
<comment type="similarity">
    <text evidence="4">Belongs to the herpesviridae small capsomere-interacting protein family.</text>
</comment>
<accession>A0A866VSR2</accession>
<protein>
    <recommendedName>
        <fullName evidence="4">Small capsomere-interacting protein</fullName>
    </recommendedName>
</protein>